<reference evidence="2" key="1">
    <citation type="submission" date="2021-02" db="EMBL/GenBank/DDBJ databases">
        <authorList>
            <person name="Nowell W R."/>
        </authorList>
    </citation>
    <scope>NUCLEOTIDE SEQUENCE</scope>
</reference>
<dbReference type="GO" id="GO:0000132">
    <property type="term" value="P:establishment of mitotic spindle orientation"/>
    <property type="evidence" value="ECO:0007669"/>
    <property type="project" value="TreeGrafter"/>
</dbReference>
<dbReference type="InterPro" id="IPR036770">
    <property type="entry name" value="Ankyrin_rpt-contain_sf"/>
</dbReference>
<protein>
    <submittedName>
        <fullName evidence="2">Uncharacterized protein</fullName>
    </submittedName>
</protein>
<organism evidence="2 3">
    <name type="scientific">Rotaria socialis</name>
    <dbReference type="NCBI Taxonomy" id="392032"/>
    <lineage>
        <taxon>Eukaryota</taxon>
        <taxon>Metazoa</taxon>
        <taxon>Spiralia</taxon>
        <taxon>Gnathifera</taxon>
        <taxon>Rotifera</taxon>
        <taxon>Eurotatoria</taxon>
        <taxon>Bdelloidea</taxon>
        <taxon>Philodinida</taxon>
        <taxon>Philodinidae</taxon>
        <taxon>Rotaria</taxon>
    </lineage>
</organism>
<feature type="region of interest" description="Disordered" evidence="1">
    <location>
        <begin position="143"/>
        <end position="167"/>
    </location>
</feature>
<dbReference type="GO" id="GO:0005819">
    <property type="term" value="C:spindle"/>
    <property type="evidence" value="ECO:0007669"/>
    <property type="project" value="TreeGrafter"/>
</dbReference>
<dbReference type="GO" id="GO:0061172">
    <property type="term" value="P:regulation of establishment of bipolar cell polarity"/>
    <property type="evidence" value="ECO:0007669"/>
    <property type="project" value="TreeGrafter"/>
</dbReference>
<evidence type="ECO:0000313" key="2">
    <source>
        <dbReference type="EMBL" id="CAF3812386.1"/>
    </source>
</evidence>
<dbReference type="AlphaFoldDB" id="A0A819C3Y0"/>
<proteinExistence type="predicted"/>
<dbReference type="PANTHER" id="PTHR21437:SF1">
    <property type="entry name" value="WIDE AWAKE"/>
    <property type="match status" value="1"/>
</dbReference>
<evidence type="ECO:0000313" key="3">
    <source>
        <dbReference type="Proteomes" id="UP000663865"/>
    </source>
</evidence>
<dbReference type="InterPro" id="IPR039269">
    <property type="entry name" value="ANKFN1"/>
</dbReference>
<comment type="caution">
    <text evidence="2">The sequence shown here is derived from an EMBL/GenBank/DDBJ whole genome shotgun (WGS) entry which is preliminary data.</text>
</comment>
<gene>
    <name evidence="2" type="ORF">KIK155_LOCUS33071</name>
</gene>
<dbReference type="PANTHER" id="PTHR21437">
    <property type="entry name" value="WIDE AWAKE"/>
    <property type="match status" value="1"/>
</dbReference>
<name>A0A819C3Y0_9BILA</name>
<dbReference type="Gene3D" id="1.25.40.20">
    <property type="entry name" value="Ankyrin repeat-containing domain"/>
    <property type="match status" value="1"/>
</dbReference>
<dbReference type="SUPFAM" id="SSF48403">
    <property type="entry name" value="Ankyrin repeat"/>
    <property type="match status" value="1"/>
</dbReference>
<dbReference type="Proteomes" id="UP000663865">
    <property type="component" value="Unassembled WGS sequence"/>
</dbReference>
<dbReference type="EMBL" id="CAJNYV010006243">
    <property type="protein sequence ID" value="CAF3812386.1"/>
    <property type="molecule type" value="Genomic_DNA"/>
</dbReference>
<accession>A0A819C3Y0</accession>
<evidence type="ECO:0000256" key="1">
    <source>
        <dbReference type="SAM" id="MobiDB-lite"/>
    </source>
</evidence>
<feature type="region of interest" description="Disordered" evidence="1">
    <location>
        <begin position="402"/>
        <end position="439"/>
    </location>
</feature>
<sequence>MSTTDNWVKLYRWWQEHLKFHTVSSSIHNDNNILQRRPSLILFRSTNNLQSKKIKKCASFAGIAERRTHYNDFRHVHDSIRGNIPHATEMTSITICKERDRTQKSRTCNLTSDAILSNEHKLIASKSTSMYKKRNHRSRRFSLVKFESSSADSNGTKDEPKPTATSTSLNLIQKLLFRQINPKTRPYSMGISSDENTSITKIANEASTNIQTNGPTISKQYWISSSSSSSSSSKQNNRQVEEHLLASPSNKILSKSHQSDLNSYVSKRRNTTGSISFNKIVDTKSPLSGNTLKLATAVNAFNSSSNKITNDKDIFQTVEDSDLPATKQLIQTNRNVINSYNEYDWCPLDIAIMLNNIIMVQLLLQHHAEESSKLQPEESRYQSVCHQLSNLNEQNLDETIKKSSSNRLAPDDIQLRRSSPSCDRQQRHRRTSKNQQQFHQQHYLTLTQMKDNYEQAVLQLPRGLMGKTLEEINNLGRLHHAYIRDNEGNVAFVLINDLSSDTRTNVSPSNLKWMTMTKFFELMKESSSLTTNSCLQQIIEKLPDMIDSYYASMRSLDPGLYVAYLKMQNSVDSIRVMVNKHMPGSLPCTKIRSVANVSREEWKWLHTKNNENSTKDESSDNSLEIFKTQFFDAAKELFVMLDLPETHFSNSRIYDSQVVEIRDDLSLIILMSTADEVNILSSPSNHSLASFIYLPVYIFEVFQHLSNNYRFICQYSRISICLDFELIYAQQNQREAFSINELDETRYRLNNLLSCQQDLDDIWRLSRWLVHVINCAKDKTYSGISLQPFQSSTNLNNIKSDRSPSLKSPFNSTKYLIKQNLDSCIDIDNNIIELTFYRSLLTSNSFVPFKLKVNKLTKLNEILQIILKQQQNIFFKPNSLLNFVWVRPNEYEDIIEENLTAYEIQTRLLRFGGQIHIRLNSSSLSNSSQMLHTTLNILPSNLEINSKKPGSSVSLNI</sequence>